<gene>
    <name evidence="2" type="ORF">QE109_02925</name>
</gene>
<evidence type="ECO:0000256" key="1">
    <source>
        <dbReference type="ARBA" id="ARBA00005721"/>
    </source>
</evidence>
<comment type="similarity">
    <text evidence="1">Belongs to the asp23 family.</text>
</comment>
<dbReference type="InterPro" id="IPR005531">
    <property type="entry name" value="Asp23"/>
</dbReference>
<name>A0ABT6N9J1_9FIRM</name>
<comment type="caution">
    <text evidence="2">The sequence shown here is derived from an EMBL/GenBank/DDBJ whole genome shotgun (WGS) entry which is preliminary data.</text>
</comment>
<organism evidence="2 3">
    <name type="scientific">Fusibacter bizertensis</name>
    <dbReference type="NCBI Taxonomy" id="1488331"/>
    <lineage>
        <taxon>Bacteria</taxon>
        <taxon>Bacillati</taxon>
        <taxon>Bacillota</taxon>
        <taxon>Clostridia</taxon>
        <taxon>Eubacteriales</taxon>
        <taxon>Eubacteriales Family XII. Incertae Sedis</taxon>
        <taxon>Fusibacter</taxon>
    </lineage>
</organism>
<dbReference type="Pfam" id="PF03780">
    <property type="entry name" value="Asp23"/>
    <property type="match status" value="1"/>
</dbReference>
<proteinExistence type="inferred from homology"/>
<protein>
    <submittedName>
        <fullName evidence="2">Asp23/Gls24 family envelope stress response protein</fullName>
    </submittedName>
</protein>
<sequence>MAENMTIDAYKHGKVNIVDDVIGVIGSIAAAEIEGIKDLSGTFSEEMMEIVGKKNFNKGIRVEMEDNVVQIDLSVIVDYGTKIHEVARLVQDNVKLAIESMTGFEVSAVNVFVESINTKF</sequence>
<dbReference type="Proteomes" id="UP001158045">
    <property type="component" value="Unassembled WGS sequence"/>
</dbReference>
<dbReference type="RefSeq" id="WP_281092879.1">
    <property type="nucleotide sequence ID" value="NZ_JARYZI010000001.1"/>
</dbReference>
<evidence type="ECO:0000313" key="3">
    <source>
        <dbReference type="Proteomes" id="UP001158045"/>
    </source>
</evidence>
<dbReference type="EMBL" id="JARYZI010000001">
    <property type="protein sequence ID" value="MDH8677083.1"/>
    <property type="molecule type" value="Genomic_DNA"/>
</dbReference>
<dbReference type="PANTHER" id="PTHR34297:SF1">
    <property type="entry name" value="ASP23_GLS24 FAMILY ENVELOPE STRESS RESPONSE PROTEIN"/>
    <property type="match status" value="1"/>
</dbReference>
<dbReference type="PANTHER" id="PTHR34297">
    <property type="entry name" value="HYPOTHETICAL CYTOSOLIC PROTEIN-RELATED"/>
    <property type="match status" value="1"/>
</dbReference>
<evidence type="ECO:0000313" key="2">
    <source>
        <dbReference type="EMBL" id="MDH8677083.1"/>
    </source>
</evidence>
<accession>A0ABT6N9J1</accession>
<reference evidence="2 3" key="1">
    <citation type="submission" date="2023-04" db="EMBL/GenBank/DDBJ databases">
        <title>Fusibacter bizertensis strain WBS, isolated from littoral bottom sediments of the Arctic seas - biochemical and genomic analysis.</title>
        <authorList>
            <person name="Brioukhanov A.L."/>
        </authorList>
    </citation>
    <scope>NUCLEOTIDE SEQUENCE [LARGE SCALE GENOMIC DNA]</scope>
    <source>
        <strain evidence="2 3">WBS</strain>
    </source>
</reference>
<keyword evidence="3" id="KW-1185">Reference proteome</keyword>